<dbReference type="PROSITE" id="PS50097">
    <property type="entry name" value="BTB"/>
    <property type="match status" value="1"/>
</dbReference>
<feature type="compositionally biased region" description="Polar residues" evidence="1">
    <location>
        <begin position="699"/>
        <end position="719"/>
    </location>
</feature>
<accession>A0AA36FT06</accession>
<feature type="region of interest" description="Disordered" evidence="1">
    <location>
        <begin position="87"/>
        <end position="115"/>
    </location>
</feature>
<keyword evidence="4" id="KW-1185">Reference proteome</keyword>
<feature type="compositionally biased region" description="Basic and acidic residues" evidence="1">
    <location>
        <begin position="678"/>
        <end position="698"/>
    </location>
</feature>
<evidence type="ECO:0000259" key="2">
    <source>
        <dbReference type="PROSITE" id="PS50097"/>
    </source>
</evidence>
<evidence type="ECO:0000313" key="3">
    <source>
        <dbReference type="EMBL" id="CAJ0566020.1"/>
    </source>
</evidence>
<feature type="non-terminal residue" evidence="3">
    <location>
        <position position="1"/>
    </location>
</feature>
<dbReference type="SMART" id="SM00225">
    <property type="entry name" value="BTB"/>
    <property type="match status" value="1"/>
</dbReference>
<reference evidence="3" key="1">
    <citation type="submission" date="2023-06" db="EMBL/GenBank/DDBJ databases">
        <authorList>
            <person name="Delattre M."/>
        </authorList>
    </citation>
    <scope>NUCLEOTIDE SEQUENCE</scope>
    <source>
        <strain evidence="3">AF72</strain>
    </source>
</reference>
<dbReference type="Pfam" id="PF00651">
    <property type="entry name" value="BTB"/>
    <property type="match status" value="1"/>
</dbReference>
<gene>
    <name evidence="3" type="ORF">MSPICULIGERA_LOCUS4636</name>
</gene>
<comment type="caution">
    <text evidence="3">The sequence shown here is derived from an EMBL/GenBank/DDBJ whole genome shotgun (WGS) entry which is preliminary data.</text>
</comment>
<dbReference type="PANTHER" id="PTHR22427">
    <property type="entry name" value="GH15728P"/>
    <property type="match status" value="1"/>
</dbReference>
<dbReference type="SUPFAM" id="SSF54695">
    <property type="entry name" value="POZ domain"/>
    <property type="match status" value="1"/>
</dbReference>
<organism evidence="3 4">
    <name type="scientific">Mesorhabditis spiculigera</name>
    <dbReference type="NCBI Taxonomy" id="96644"/>
    <lineage>
        <taxon>Eukaryota</taxon>
        <taxon>Metazoa</taxon>
        <taxon>Ecdysozoa</taxon>
        <taxon>Nematoda</taxon>
        <taxon>Chromadorea</taxon>
        <taxon>Rhabditida</taxon>
        <taxon>Rhabditina</taxon>
        <taxon>Rhabditomorpha</taxon>
        <taxon>Rhabditoidea</taxon>
        <taxon>Rhabditidae</taxon>
        <taxon>Mesorhabditinae</taxon>
        <taxon>Mesorhabditis</taxon>
    </lineage>
</organism>
<proteinExistence type="predicted"/>
<evidence type="ECO:0000313" key="4">
    <source>
        <dbReference type="Proteomes" id="UP001177023"/>
    </source>
</evidence>
<dbReference type="Gene3D" id="3.30.710.10">
    <property type="entry name" value="Potassium Channel Kv1.1, Chain A"/>
    <property type="match status" value="2"/>
</dbReference>
<feature type="compositionally biased region" description="Low complexity" evidence="1">
    <location>
        <begin position="726"/>
        <end position="740"/>
    </location>
</feature>
<dbReference type="EMBL" id="CATQJA010001154">
    <property type="protein sequence ID" value="CAJ0566020.1"/>
    <property type="molecule type" value="Genomic_DNA"/>
</dbReference>
<sequence length="877" mass="98441">MAALVGNMDSADLLLVAADGKKLPAHECILRARAPGFYQRHIEPTVVAMGPAVGGKIREVAVGDIDSSGLEFFIHSVYTEDEIAQFPPDVGETVDEEPRDSDSRNSNTSFNMDASTDLEDFKAQDREEHILPKGDVAQPHSSQQHNQHQQFTQIPMMTSFRDIASHSPMNSSLYSIGGRSDVGPDIPEEDEDGTCIPARRKSSRQETTMGKFIRLDSADDGERTETESRRRSNIHKPMFSMFIGLDESTSPGERMIIDMTPNLDGNAPIADRTPSCKLASDLLEMYIDNKDSDVVIKCDNGELFAHRCILSATCPFFRQQLQKTRRIELKGYNKSSVHFLLCFLYGGLTAIPDEVDTWEVLALATHLNLKDLIEVVSLHLKATKCHWFHRPCAVCVSAVFDALPQFYSIRCLKPLYEEAIQWQAKYFARIWKGRVFMHLNERWLKECFEGVIQQLDDETLIETILGCERLQVAFSRSRSEAAFTVLNMVNDILDVGMQYLIHSFHLVITSKSFAAQGKGLALNLGILEDILPTLVHSLSADVAIKSYLGLADLLTEIQSVPPSPKKTLSIPIDEWSPRFYVLVRRLYELVDKHLLHYAASVVRAEAWNLLNERDQVRIRETGIFVEMRQPKASMPRFSSNNRAYKRSASAGVQMGHLYTPERGRSLERHKPLTMIQQKARDPESEPIVDEKEVFEEPKPSTSAVKSPKTGQENKTTQSAEAKKQSPRQQSPRKPQRQPTPTKEEKPPQPAESGIPRPRSSRNSSRATSRESTPRTVKEDLEEHKMERQNTHTIIHNDPSRTANLPGPSPLKDNGEKPKSVVKPMPKADPPLAGTSRFDKNWDTTAETIGEGDNCFDASTTGSCADQDHCIRRGQEAC</sequence>
<dbReference type="InterPro" id="IPR011333">
    <property type="entry name" value="SKP1/BTB/POZ_sf"/>
</dbReference>
<name>A0AA36FT06_9BILA</name>
<dbReference type="InterPro" id="IPR043225">
    <property type="entry name" value="BACK_BTBD8"/>
</dbReference>
<feature type="compositionally biased region" description="Basic and acidic residues" evidence="1">
    <location>
        <begin position="767"/>
        <end position="789"/>
    </location>
</feature>
<feature type="compositionally biased region" description="Polar residues" evidence="1">
    <location>
        <begin position="104"/>
        <end position="114"/>
    </location>
</feature>
<feature type="compositionally biased region" description="Basic and acidic residues" evidence="1">
    <location>
        <begin position="659"/>
        <end position="670"/>
    </location>
</feature>
<feature type="domain" description="BTB" evidence="2">
    <location>
        <begin position="292"/>
        <end position="353"/>
    </location>
</feature>
<dbReference type="Proteomes" id="UP001177023">
    <property type="component" value="Unassembled WGS sequence"/>
</dbReference>
<dbReference type="PANTHER" id="PTHR22427:SF7">
    <property type="entry name" value="GH15728P"/>
    <property type="match status" value="1"/>
</dbReference>
<feature type="region of interest" description="Disordered" evidence="1">
    <location>
        <begin position="646"/>
        <end position="839"/>
    </location>
</feature>
<evidence type="ECO:0000256" key="1">
    <source>
        <dbReference type="SAM" id="MobiDB-lite"/>
    </source>
</evidence>
<dbReference type="InterPro" id="IPR000210">
    <property type="entry name" value="BTB/POZ_dom"/>
</dbReference>
<dbReference type="Pfam" id="PF26017">
    <property type="entry name" value="BACK_BTBD8"/>
    <property type="match status" value="1"/>
</dbReference>
<feature type="compositionally biased region" description="Low complexity" evidence="1">
    <location>
        <begin position="756"/>
        <end position="766"/>
    </location>
</feature>
<feature type="region of interest" description="Disordered" evidence="1">
    <location>
        <begin position="169"/>
        <end position="195"/>
    </location>
</feature>
<protein>
    <recommendedName>
        <fullName evidence="2">BTB domain-containing protein</fullName>
    </recommendedName>
</protein>
<dbReference type="AlphaFoldDB" id="A0AA36FT06"/>